<dbReference type="Gene3D" id="1.10.8.10">
    <property type="entry name" value="DNA helicase RuvA subunit, C-terminal domain"/>
    <property type="match status" value="1"/>
</dbReference>
<evidence type="ECO:0000259" key="8">
    <source>
        <dbReference type="Pfam" id="PF13825"/>
    </source>
</evidence>
<evidence type="ECO:0000256" key="6">
    <source>
        <dbReference type="ARBA" id="ARBA00060014"/>
    </source>
</evidence>
<keyword evidence="4" id="KW-0597">Phosphoprotein</keyword>
<evidence type="ECO:0000256" key="2">
    <source>
        <dbReference type="ARBA" id="ARBA00020572"/>
    </source>
</evidence>
<dbReference type="CDD" id="cd21031">
    <property type="entry name" value="MEV_P-protein-C_like"/>
    <property type="match status" value="1"/>
</dbReference>
<dbReference type="InterPro" id="IPR028243">
    <property type="entry name" value="Paramyxo_P/V_N"/>
</dbReference>
<feature type="compositionally biased region" description="Polar residues" evidence="7">
    <location>
        <begin position="18"/>
        <end position="27"/>
    </location>
</feature>
<comment type="similarity">
    <text evidence="1">Belongs to the morbillivirus P protein family.</text>
</comment>
<evidence type="ECO:0000256" key="5">
    <source>
        <dbReference type="ARBA" id="ARBA00022953"/>
    </source>
</evidence>
<sequence>MSSHQIQQVRHGLESLQEIKNNPPSSQDINLAREIYESIKQTGTPSVQGGAITGDNITSGGNNYTMHSQGPSPSIPSVNKNIEGLTGFDHPGLWDPEGNLCMLFESDDDENHYSEINGRPSTIEGLDEQDNKNPSIEQPGNQYTEGVSKTDSSSSSQEITLPVGGSDLPGTGISTCASLDITVNELEDATVRNSANMKGNWPIPKLLVKPPPRTKLSIDYSNPLKGATGGKLVLPGMETTLSEKSGATPSVHQSTQPVNDFNVNVSNARQPAPNVNDDYSNSGVTMPNLHKDMADKSEVSIQDLYNLILGFKDDYRKLSNKLGMVLEMKQDIDNLKKSSAKVQLALSTIEGHLSSVMIAIPGSGIDSTGDDKKDQMNSDLKPLLGRDHCRAFREVTNPLDEMSLANSPTKHVAKINKNCTLQKINKNETSAIKFVPNDGHASTSTIRSIIRSSNLDQDLKTKLLTILSQIRGIDNIKEFYEKVMILIKNRN</sequence>
<keyword evidence="5" id="KW-0693">Viral RNA replication</keyword>
<organism evidence="9 10">
    <name type="scientific">Feline morbillivirus</name>
    <dbReference type="NCBI Taxonomy" id="1170234"/>
    <lineage>
        <taxon>Viruses</taxon>
        <taxon>Riboviria</taxon>
        <taxon>Orthornavirae</taxon>
        <taxon>Negarnaviricota</taxon>
        <taxon>Haploviricotina</taxon>
        <taxon>Monjiviricetes</taxon>
        <taxon>Mononegavirales</taxon>
        <taxon>Paramyxoviridae</taxon>
        <taxon>Orthoparamyxovirinae</taxon>
        <taxon>Morbillivirus</taxon>
        <taxon>Morbillivirus felis</taxon>
    </lineage>
</organism>
<feature type="region of interest" description="Disordered" evidence="7">
    <location>
        <begin position="1"/>
        <end position="27"/>
    </location>
</feature>
<dbReference type="Pfam" id="PF03210">
    <property type="entry name" value="Paramyx_P_V_C"/>
    <property type="match status" value="1"/>
</dbReference>
<dbReference type="GO" id="GO:0019079">
    <property type="term" value="P:viral genome replication"/>
    <property type="evidence" value="ECO:0007669"/>
    <property type="project" value="InterPro"/>
</dbReference>
<keyword evidence="3" id="KW-0691">RNA editing</keyword>
<evidence type="ECO:0000256" key="7">
    <source>
        <dbReference type="SAM" id="MobiDB-lite"/>
    </source>
</evidence>
<name>A0A097ZJ45_9MONO</name>
<feature type="compositionally biased region" description="Polar residues" evidence="7">
    <location>
        <begin position="132"/>
        <end position="159"/>
    </location>
</feature>
<dbReference type="InterPro" id="IPR016075">
    <property type="entry name" value="RNA_pol_Pprot-P_XD_paramyxovir"/>
</dbReference>
<dbReference type="EMBL" id="AB924120">
    <property type="protein sequence ID" value="BAP74662.1"/>
    <property type="molecule type" value="Viral_cRNA"/>
</dbReference>
<dbReference type="InterPro" id="IPR004897">
    <property type="entry name" value="P/V_Pprotein_paramyxoviral"/>
</dbReference>
<dbReference type="Gene3D" id="1.20.5.110">
    <property type="match status" value="1"/>
</dbReference>
<evidence type="ECO:0000313" key="9">
    <source>
        <dbReference type="EMBL" id="BAP74662.1"/>
    </source>
</evidence>
<dbReference type="GO" id="GO:0003968">
    <property type="term" value="F:RNA-directed RNA polymerase activity"/>
    <property type="evidence" value="ECO:0007669"/>
    <property type="project" value="InterPro"/>
</dbReference>
<dbReference type="GO" id="GO:0003723">
    <property type="term" value="F:RNA binding"/>
    <property type="evidence" value="ECO:0007669"/>
    <property type="project" value="InterPro"/>
</dbReference>
<dbReference type="GO" id="GO:0006351">
    <property type="term" value="P:DNA-templated transcription"/>
    <property type="evidence" value="ECO:0007669"/>
    <property type="project" value="InterPro"/>
</dbReference>
<gene>
    <name evidence="9" type="primary">C</name>
    <name evidence="9" type="synonym">P</name>
    <name evidence="9" type="synonym">V</name>
</gene>
<protein>
    <recommendedName>
        <fullName evidence="2">Phosphoprotein</fullName>
    </recommendedName>
</protein>
<dbReference type="SUPFAM" id="SSF101089">
    <property type="entry name" value="Phosphoprotein XD domain"/>
    <property type="match status" value="1"/>
</dbReference>
<evidence type="ECO:0000313" key="10">
    <source>
        <dbReference type="Proteomes" id="UP000119157"/>
    </source>
</evidence>
<feature type="domain" description="Paramyxovirus structural protein P/V N-terminal" evidence="8">
    <location>
        <begin position="130"/>
        <end position="276"/>
    </location>
</feature>
<comment type="function">
    <text evidence="6">Essential cofactor of the RNA polymerase L that plays a central role in the transcription and replication by forming the polymerase complex with RNA polymerase L and recruiting L to the genomic N-RNA template for RNA synthesis. Also plays a central role in the encapsidation of nascent RNA chains by forming the encapsidation complex with the nucleocapsid protein N (N-P complex). Acts as a chaperone for newly synthesized free N protein, so-called N0, allowing encapsidation of nascent RNA chains during replication. The nucleoprotein protein N prevents excessive phosphorylation of P, which leads to down-regulation of viral transcription/ replication. Participates, together with N, in the formation of viral factories (viroplasms), which are large inclusions in the host cytoplasm where replication takes place.</text>
</comment>
<reference evidence="9 10" key="1">
    <citation type="journal article" date="2014" name="Virology">
        <title>Identification of a natural recombination in the F and H genes of feline morbillivirus.</title>
        <authorList>
            <person name="Park E.S."/>
            <person name="Suzuki M."/>
            <person name="Kimura M."/>
            <person name="Maruyama K."/>
            <person name="Mizutani H."/>
            <person name="Saito R."/>
            <person name="Kubota N."/>
            <person name="Furuya T."/>
            <person name="Mizutani T."/>
            <person name="Imaoka K."/>
            <person name="Morikawa S."/>
        </authorList>
    </citation>
    <scope>NUCLEOTIDE SEQUENCE [LARGE SCALE GENOMIC DNA]</scope>
    <source>
        <strain evidence="9">OtJP001</strain>
    </source>
</reference>
<feature type="region of interest" description="Disordered" evidence="7">
    <location>
        <begin position="113"/>
        <end position="167"/>
    </location>
</feature>
<dbReference type="Pfam" id="PF13825">
    <property type="entry name" value="Paramyxo_P_V_N"/>
    <property type="match status" value="1"/>
</dbReference>
<evidence type="ECO:0000256" key="1">
    <source>
        <dbReference type="ARBA" id="ARBA00008617"/>
    </source>
</evidence>
<dbReference type="Proteomes" id="UP000119157">
    <property type="component" value="Segment"/>
</dbReference>
<accession>A0A097ZJ45</accession>
<evidence type="ECO:0000256" key="3">
    <source>
        <dbReference type="ARBA" id="ARBA00022495"/>
    </source>
</evidence>
<evidence type="ECO:0000256" key="4">
    <source>
        <dbReference type="ARBA" id="ARBA00022553"/>
    </source>
</evidence>
<proteinExistence type="inferred from homology"/>